<keyword evidence="16" id="KW-1185">Reference proteome</keyword>
<keyword evidence="2 14" id="KW-0813">Transport</keyword>
<keyword evidence="8 14" id="KW-0406">Ion transport</keyword>
<dbReference type="GO" id="GO:0140114">
    <property type="term" value="P:cellular detoxification of fluoride"/>
    <property type="evidence" value="ECO:0007669"/>
    <property type="project" value="UniProtKB-UniRule"/>
</dbReference>
<evidence type="ECO:0000256" key="11">
    <source>
        <dbReference type="ARBA" id="ARBA00035120"/>
    </source>
</evidence>
<evidence type="ECO:0000313" key="15">
    <source>
        <dbReference type="EMBL" id="MBB5174254.1"/>
    </source>
</evidence>
<sequence>MSQPHVKKSLMLLSIALGGALGTSIRYAINVQTLTTLYPIGTVLENLLGSLLLGVVTGWALARAINPYIKAFLATGFCGTLTTMSTLAADTVFLAEDFSLTSSMTYVLLSVSGGLLLAFLGYAFGVGLAKSKRKEGEQT</sequence>
<dbReference type="RefSeq" id="WP_343043362.1">
    <property type="nucleotide sequence ID" value="NZ_JACHHB010000011.1"/>
</dbReference>
<feature type="transmembrane region" description="Helical" evidence="14">
    <location>
        <begin position="106"/>
        <end position="129"/>
    </location>
</feature>
<dbReference type="InterPro" id="IPR003691">
    <property type="entry name" value="FluC"/>
</dbReference>
<feature type="transmembrane region" description="Helical" evidence="14">
    <location>
        <begin position="38"/>
        <end position="62"/>
    </location>
</feature>
<name>A0A840QSB6_9BACI</name>
<reference evidence="15 16" key="1">
    <citation type="submission" date="2020-08" db="EMBL/GenBank/DDBJ databases">
        <title>Genomic Encyclopedia of Type Strains, Phase IV (KMG-IV): sequencing the most valuable type-strain genomes for metagenomic binning, comparative biology and taxonomic classification.</title>
        <authorList>
            <person name="Goeker M."/>
        </authorList>
    </citation>
    <scope>NUCLEOTIDE SEQUENCE [LARGE SCALE GENOMIC DNA]</scope>
    <source>
        <strain evidence="15 16">DSM 24696</strain>
    </source>
</reference>
<dbReference type="EMBL" id="JACHHB010000011">
    <property type="protein sequence ID" value="MBB5174254.1"/>
    <property type="molecule type" value="Genomic_DNA"/>
</dbReference>
<dbReference type="PANTHER" id="PTHR28259">
    <property type="entry name" value="FLUORIDE EXPORT PROTEIN 1-RELATED"/>
    <property type="match status" value="1"/>
</dbReference>
<dbReference type="GO" id="GO:0005886">
    <property type="term" value="C:plasma membrane"/>
    <property type="evidence" value="ECO:0007669"/>
    <property type="project" value="UniProtKB-SubCell"/>
</dbReference>
<comment type="catalytic activity">
    <reaction evidence="12">
        <text>fluoride(in) = fluoride(out)</text>
        <dbReference type="Rhea" id="RHEA:76159"/>
        <dbReference type="ChEBI" id="CHEBI:17051"/>
    </reaction>
    <physiologicalReaction direction="left-to-right" evidence="12">
        <dbReference type="Rhea" id="RHEA:76160"/>
    </physiologicalReaction>
</comment>
<comment type="function">
    <text evidence="13 14">Fluoride-specific ion channel. Important for reducing fluoride concentration in the cell, thus reducing its toxicity.</text>
</comment>
<keyword evidence="7 14" id="KW-0915">Sodium</keyword>
<protein>
    <recommendedName>
        <fullName evidence="14">Fluoride-specific ion channel FluC</fullName>
    </recommendedName>
</protein>
<dbReference type="HAMAP" id="MF_00454">
    <property type="entry name" value="FluC"/>
    <property type="match status" value="1"/>
</dbReference>
<evidence type="ECO:0000256" key="5">
    <source>
        <dbReference type="ARBA" id="ARBA00022723"/>
    </source>
</evidence>
<organism evidence="15 16">
    <name type="scientific">Texcoconibacillus texcoconensis</name>
    <dbReference type="NCBI Taxonomy" id="1095777"/>
    <lineage>
        <taxon>Bacteria</taxon>
        <taxon>Bacillati</taxon>
        <taxon>Bacillota</taxon>
        <taxon>Bacilli</taxon>
        <taxon>Bacillales</taxon>
        <taxon>Bacillaceae</taxon>
        <taxon>Texcoconibacillus</taxon>
    </lineage>
</organism>
<feature type="binding site" evidence="14">
    <location>
        <position position="79"/>
    </location>
    <ligand>
        <name>Na(+)</name>
        <dbReference type="ChEBI" id="CHEBI:29101"/>
        <note>structural</note>
    </ligand>
</feature>
<evidence type="ECO:0000256" key="13">
    <source>
        <dbReference type="ARBA" id="ARBA00049940"/>
    </source>
</evidence>
<keyword evidence="9 14" id="KW-0472">Membrane</keyword>
<dbReference type="PANTHER" id="PTHR28259:SF16">
    <property type="entry name" value="FLUORIDE-SPECIFIC ION CHANNEL FLUC 2"/>
    <property type="match status" value="1"/>
</dbReference>
<evidence type="ECO:0000256" key="1">
    <source>
        <dbReference type="ARBA" id="ARBA00004651"/>
    </source>
</evidence>
<keyword evidence="10 14" id="KW-0407">Ion channel</keyword>
<evidence type="ECO:0000256" key="2">
    <source>
        <dbReference type="ARBA" id="ARBA00022448"/>
    </source>
</evidence>
<accession>A0A840QSB6</accession>
<dbReference type="Pfam" id="PF02537">
    <property type="entry name" value="CRCB"/>
    <property type="match status" value="1"/>
</dbReference>
<evidence type="ECO:0000256" key="4">
    <source>
        <dbReference type="ARBA" id="ARBA00022692"/>
    </source>
</evidence>
<keyword evidence="6 14" id="KW-1133">Transmembrane helix</keyword>
<comment type="similarity">
    <text evidence="11 14">Belongs to the fluoride channel Fluc/FEX (TC 1.A.43) family.</text>
</comment>
<comment type="activity regulation">
    <text evidence="14">Na(+) is not transported, but it plays an essential structural role and its presence is essential for fluoride channel function.</text>
</comment>
<evidence type="ECO:0000256" key="10">
    <source>
        <dbReference type="ARBA" id="ARBA00023303"/>
    </source>
</evidence>
<dbReference type="GO" id="GO:0062054">
    <property type="term" value="F:fluoride channel activity"/>
    <property type="evidence" value="ECO:0007669"/>
    <property type="project" value="UniProtKB-UniRule"/>
</dbReference>
<evidence type="ECO:0000256" key="8">
    <source>
        <dbReference type="ARBA" id="ARBA00023065"/>
    </source>
</evidence>
<keyword evidence="3 14" id="KW-1003">Cell membrane</keyword>
<keyword evidence="4 14" id="KW-0812">Transmembrane</keyword>
<evidence type="ECO:0000256" key="14">
    <source>
        <dbReference type="HAMAP-Rule" id="MF_00454"/>
    </source>
</evidence>
<comment type="subcellular location">
    <subcellularLocation>
        <location evidence="1 14">Cell membrane</location>
        <topology evidence="1 14">Multi-pass membrane protein</topology>
    </subcellularLocation>
</comment>
<evidence type="ECO:0000313" key="16">
    <source>
        <dbReference type="Proteomes" id="UP000551878"/>
    </source>
</evidence>
<evidence type="ECO:0000256" key="9">
    <source>
        <dbReference type="ARBA" id="ARBA00023136"/>
    </source>
</evidence>
<keyword evidence="5 14" id="KW-0479">Metal-binding</keyword>
<feature type="transmembrane region" description="Helical" evidence="14">
    <location>
        <begin position="71"/>
        <end position="94"/>
    </location>
</feature>
<dbReference type="Proteomes" id="UP000551878">
    <property type="component" value="Unassembled WGS sequence"/>
</dbReference>
<evidence type="ECO:0000256" key="7">
    <source>
        <dbReference type="ARBA" id="ARBA00023053"/>
    </source>
</evidence>
<comment type="caution">
    <text evidence="15">The sequence shown here is derived from an EMBL/GenBank/DDBJ whole genome shotgun (WGS) entry which is preliminary data.</text>
</comment>
<evidence type="ECO:0000256" key="3">
    <source>
        <dbReference type="ARBA" id="ARBA00022475"/>
    </source>
</evidence>
<dbReference type="AlphaFoldDB" id="A0A840QSB6"/>
<evidence type="ECO:0000256" key="12">
    <source>
        <dbReference type="ARBA" id="ARBA00035585"/>
    </source>
</evidence>
<proteinExistence type="inferred from homology"/>
<evidence type="ECO:0000256" key="6">
    <source>
        <dbReference type="ARBA" id="ARBA00022989"/>
    </source>
</evidence>
<dbReference type="GO" id="GO:0046872">
    <property type="term" value="F:metal ion binding"/>
    <property type="evidence" value="ECO:0007669"/>
    <property type="project" value="UniProtKB-KW"/>
</dbReference>
<feature type="binding site" evidence="14">
    <location>
        <position position="82"/>
    </location>
    <ligand>
        <name>Na(+)</name>
        <dbReference type="ChEBI" id="CHEBI:29101"/>
        <note>structural</note>
    </ligand>
</feature>
<gene>
    <name evidence="14" type="primary">fluC</name>
    <name evidence="14" type="synonym">crcB</name>
    <name evidence="15" type="ORF">HNQ41_002448</name>
</gene>